<keyword evidence="2 5" id="KW-0645">Protease</keyword>
<feature type="region of interest" description="Disordered" evidence="6">
    <location>
        <begin position="188"/>
        <end position="207"/>
    </location>
</feature>
<feature type="active site" description="Charge relay system" evidence="5">
    <location>
        <position position="486"/>
    </location>
</feature>
<dbReference type="Proteomes" id="UP001595645">
    <property type="component" value="Unassembled WGS sequence"/>
</dbReference>
<dbReference type="PROSITE" id="PS51892">
    <property type="entry name" value="SUBTILASE"/>
    <property type="match status" value="1"/>
</dbReference>
<accession>A0ABV7P8Q2</accession>
<comment type="similarity">
    <text evidence="1 5">Belongs to the peptidase S8 family.</text>
</comment>
<keyword evidence="9" id="KW-1185">Reference proteome</keyword>
<reference evidence="9" key="1">
    <citation type="journal article" date="2019" name="Int. J. Syst. Evol. Microbiol.">
        <title>The Global Catalogue of Microorganisms (GCM) 10K type strain sequencing project: providing services to taxonomists for standard genome sequencing and annotation.</title>
        <authorList>
            <consortium name="The Broad Institute Genomics Platform"/>
            <consortium name="The Broad Institute Genome Sequencing Center for Infectious Disease"/>
            <person name="Wu L."/>
            <person name="Ma J."/>
        </authorList>
    </citation>
    <scope>NUCLEOTIDE SEQUENCE [LARGE SCALE GENOMIC DNA]</scope>
    <source>
        <strain evidence="9">CGMCC 4.7676</strain>
    </source>
</reference>
<evidence type="ECO:0000313" key="9">
    <source>
        <dbReference type="Proteomes" id="UP001595645"/>
    </source>
</evidence>
<feature type="active site" description="Charge relay system" evidence="5">
    <location>
        <position position="214"/>
    </location>
</feature>
<evidence type="ECO:0000256" key="6">
    <source>
        <dbReference type="SAM" id="MobiDB-lite"/>
    </source>
</evidence>
<dbReference type="PANTHER" id="PTHR43806:SF11">
    <property type="entry name" value="CEREVISIN-RELATED"/>
    <property type="match status" value="1"/>
</dbReference>
<evidence type="ECO:0000256" key="2">
    <source>
        <dbReference type="ARBA" id="ARBA00022670"/>
    </source>
</evidence>
<evidence type="ECO:0000256" key="4">
    <source>
        <dbReference type="ARBA" id="ARBA00022825"/>
    </source>
</evidence>
<dbReference type="InterPro" id="IPR000209">
    <property type="entry name" value="Peptidase_S8/S53_dom"/>
</dbReference>
<protein>
    <submittedName>
        <fullName evidence="8">S8 family serine peptidase</fullName>
    </submittedName>
</protein>
<sequence length="531" mass="55833">MVVRFVSPDPNAYPVSDTVEEAYLPPVPPELLERHGARVLKPADALVVAGWPSERSSRFLPAVYRANVLVIPADAWNDGPTRAGIEAVLREMGLRAVTSGGESRPAGAPVALALGLDKGVTARTIDAWEALQRLRAASTGGRAALDPATVRRFSLDHLLFTGVGLTGVPWDVTSLGGRVSGGRAGVRSRIPVSLPGPAPARPSLPRRPTVLVPDSGTGPHPWLDVYDPSRGGQPADEFIVVAPDIQAAILENERLLAVTAPTEFLADHRDGPMTTDALIGEVAADAGHGTFIAGVIRQAAPRAKVLAVRIVHTDGVAYLSDTLLMLHKALDRVRAAQKKPGDPSLMIDVISFSIGYFEEWPAASQYTSQLAEVIGKLTERGVVVVAAAGNSATTREFFPAALSTRPLGKGPRVVGVGALNPDGSKALFSNEGAYVSCWADGVCVVSTHPTDIDGSETPDHHVPALGRMGFDPDCFSSGFAIWDGTSFAAPLAASAVLNALIRASEQEESQLAACTRGATRKRAEAALELLR</sequence>
<evidence type="ECO:0000256" key="1">
    <source>
        <dbReference type="ARBA" id="ARBA00011073"/>
    </source>
</evidence>
<feature type="active site" description="Charge relay system" evidence="5">
    <location>
        <position position="288"/>
    </location>
</feature>
<dbReference type="InterPro" id="IPR050131">
    <property type="entry name" value="Peptidase_S8_subtilisin-like"/>
</dbReference>
<keyword evidence="3 5" id="KW-0378">Hydrolase</keyword>
<feature type="domain" description="Peptidase S8/S53" evidence="7">
    <location>
        <begin position="281"/>
        <end position="500"/>
    </location>
</feature>
<evidence type="ECO:0000256" key="5">
    <source>
        <dbReference type="PROSITE-ProRule" id="PRU01240"/>
    </source>
</evidence>
<dbReference type="SUPFAM" id="SSF52743">
    <property type="entry name" value="Subtilisin-like"/>
    <property type="match status" value="1"/>
</dbReference>
<comment type="caution">
    <text evidence="8">The sequence shown here is derived from an EMBL/GenBank/DDBJ whole genome shotgun (WGS) entry which is preliminary data.</text>
</comment>
<evidence type="ECO:0000259" key="7">
    <source>
        <dbReference type="Pfam" id="PF00082"/>
    </source>
</evidence>
<dbReference type="EMBL" id="JBHRWK010000061">
    <property type="protein sequence ID" value="MFC3454319.1"/>
    <property type="molecule type" value="Genomic_DNA"/>
</dbReference>
<name>A0ABV7P8Q2_9PSEU</name>
<dbReference type="Pfam" id="PF00082">
    <property type="entry name" value="Peptidase_S8"/>
    <property type="match status" value="1"/>
</dbReference>
<evidence type="ECO:0000313" key="8">
    <source>
        <dbReference type="EMBL" id="MFC3454319.1"/>
    </source>
</evidence>
<proteinExistence type="inferred from homology"/>
<keyword evidence="4 5" id="KW-0720">Serine protease</keyword>
<gene>
    <name evidence="8" type="ORF">ACFOSH_33210</name>
</gene>
<dbReference type="Gene3D" id="3.40.50.200">
    <property type="entry name" value="Peptidase S8/S53 domain"/>
    <property type="match status" value="1"/>
</dbReference>
<organism evidence="8 9">
    <name type="scientific">Amycolatopsis speibonae</name>
    <dbReference type="NCBI Taxonomy" id="1450224"/>
    <lineage>
        <taxon>Bacteria</taxon>
        <taxon>Bacillati</taxon>
        <taxon>Actinomycetota</taxon>
        <taxon>Actinomycetes</taxon>
        <taxon>Pseudonocardiales</taxon>
        <taxon>Pseudonocardiaceae</taxon>
        <taxon>Amycolatopsis</taxon>
    </lineage>
</organism>
<dbReference type="RefSeq" id="WP_378243726.1">
    <property type="nucleotide sequence ID" value="NZ_JBHRWK010000061.1"/>
</dbReference>
<dbReference type="InterPro" id="IPR036852">
    <property type="entry name" value="Peptidase_S8/S53_dom_sf"/>
</dbReference>
<dbReference type="PANTHER" id="PTHR43806">
    <property type="entry name" value="PEPTIDASE S8"/>
    <property type="match status" value="1"/>
</dbReference>
<evidence type="ECO:0000256" key="3">
    <source>
        <dbReference type="ARBA" id="ARBA00022801"/>
    </source>
</evidence>